<name>A0ACB9ZWV4_CATRO</name>
<reference evidence="2" key="1">
    <citation type="journal article" date="2023" name="Nat. Plants">
        <title>Single-cell RNA sequencing provides a high-resolution roadmap for understanding the multicellular compartmentation of specialized metabolism.</title>
        <authorList>
            <person name="Sun S."/>
            <person name="Shen X."/>
            <person name="Li Y."/>
            <person name="Li Y."/>
            <person name="Wang S."/>
            <person name="Li R."/>
            <person name="Zhang H."/>
            <person name="Shen G."/>
            <person name="Guo B."/>
            <person name="Wei J."/>
            <person name="Xu J."/>
            <person name="St-Pierre B."/>
            <person name="Chen S."/>
            <person name="Sun C."/>
        </authorList>
    </citation>
    <scope>NUCLEOTIDE SEQUENCE [LARGE SCALE GENOMIC DNA]</scope>
</reference>
<keyword evidence="2" id="KW-1185">Reference proteome</keyword>
<organism evidence="1 2">
    <name type="scientific">Catharanthus roseus</name>
    <name type="common">Madagascar periwinkle</name>
    <name type="synonym">Vinca rosea</name>
    <dbReference type="NCBI Taxonomy" id="4058"/>
    <lineage>
        <taxon>Eukaryota</taxon>
        <taxon>Viridiplantae</taxon>
        <taxon>Streptophyta</taxon>
        <taxon>Embryophyta</taxon>
        <taxon>Tracheophyta</taxon>
        <taxon>Spermatophyta</taxon>
        <taxon>Magnoliopsida</taxon>
        <taxon>eudicotyledons</taxon>
        <taxon>Gunneridae</taxon>
        <taxon>Pentapetalae</taxon>
        <taxon>asterids</taxon>
        <taxon>lamiids</taxon>
        <taxon>Gentianales</taxon>
        <taxon>Apocynaceae</taxon>
        <taxon>Rauvolfioideae</taxon>
        <taxon>Vinceae</taxon>
        <taxon>Catharanthinae</taxon>
        <taxon>Catharanthus</taxon>
    </lineage>
</organism>
<proteinExistence type="predicted"/>
<protein>
    <submittedName>
        <fullName evidence="1">Uncharacterized protein</fullName>
    </submittedName>
</protein>
<dbReference type="EMBL" id="CM044707">
    <property type="protein sequence ID" value="KAI5652989.1"/>
    <property type="molecule type" value="Genomic_DNA"/>
</dbReference>
<comment type="caution">
    <text evidence="1">The sequence shown here is derived from an EMBL/GenBank/DDBJ whole genome shotgun (WGS) entry which is preliminary data.</text>
</comment>
<evidence type="ECO:0000313" key="2">
    <source>
        <dbReference type="Proteomes" id="UP001060085"/>
    </source>
</evidence>
<evidence type="ECO:0000313" key="1">
    <source>
        <dbReference type="EMBL" id="KAI5652989.1"/>
    </source>
</evidence>
<accession>A0ACB9ZWV4</accession>
<sequence>MLFIEETKTNKIKNKNEGFNDEGQSFKLLILYTISNDYSKEQFGLILGRLIIKRDFKTSNLNMEEGLCHMQQPLEGLEQQLSCLAKGVKDLRKEEEAILEQSSRRNLGGHPMKIINRDRWNHCSIPIV</sequence>
<gene>
    <name evidence="1" type="ORF">M9H77_30176</name>
</gene>
<dbReference type="Proteomes" id="UP001060085">
    <property type="component" value="Linkage Group LG07"/>
</dbReference>